<accession>A0ABQ2IN75</accession>
<feature type="region of interest" description="Disordered" evidence="1">
    <location>
        <begin position="18"/>
        <end position="96"/>
    </location>
</feature>
<feature type="compositionally biased region" description="Basic residues" evidence="1">
    <location>
        <begin position="40"/>
        <end position="56"/>
    </location>
</feature>
<reference evidence="3" key="1">
    <citation type="journal article" date="2019" name="Int. J. Syst. Evol. Microbiol.">
        <title>The Global Catalogue of Microorganisms (GCM) 10K type strain sequencing project: providing services to taxonomists for standard genome sequencing and annotation.</title>
        <authorList>
            <consortium name="The Broad Institute Genomics Platform"/>
            <consortium name="The Broad Institute Genome Sequencing Center for Infectious Disease"/>
            <person name="Wu L."/>
            <person name="Ma J."/>
        </authorList>
    </citation>
    <scope>NUCLEOTIDE SEQUENCE [LARGE SCALE GENOMIC DNA]</scope>
    <source>
        <strain evidence="3">CGMCC 4.7319</strain>
    </source>
</reference>
<protein>
    <submittedName>
        <fullName evidence="2">Uncharacterized protein</fullName>
    </submittedName>
</protein>
<dbReference type="EMBL" id="BMNC01000012">
    <property type="protein sequence ID" value="GGN14595.1"/>
    <property type="molecule type" value="Genomic_DNA"/>
</dbReference>
<proteinExistence type="predicted"/>
<keyword evidence="3" id="KW-1185">Reference proteome</keyword>
<organism evidence="2 3">
    <name type="scientific">Lentzea pudingi</name>
    <dbReference type="NCBI Taxonomy" id="1789439"/>
    <lineage>
        <taxon>Bacteria</taxon>
        <taxon>Bacillati</taxon>
        <taxon>Actinomycetota</taxon>
        <taxon>Actinomycetes</taxon>
        <taxon>Pseudonocardiales</taxon>
        <taxon>Pseudonocardiaceae</taxon>
        <taxon>Lentzea</taxon>
    </lineage>
</organism>
<evidence type="ECO:0000313" key="2">
    <source>
        <dbReference type="EMBL" id="GGN14595.1"/>
    </source>
</evidence>
<sequence>MYQVQPFADLLRHFGSAHPEHSTISSTGQVKGKLAGSVGHQRRALLARHDRGKRTGQGHQASKIFTGSAHLGVTGQALSDEDDRDATAEREFSPTG</sequence>
<evidence type="ECO:0000313" key="3">
    <source>
        <dbReference type="Proteomes" id="UP000597656"/>
    </source>
</evidence>
<feature type="compositionally biased region" description="Basic and acidic residues" evidence="1">
    <location>
        <begin position="85"/>
        <end position="96"/>
    </location>
</feature>
<dbReference type="Proteomes" id="UP000597656">
    <property type="component" value="Unassembled WGS sequence"/>
</dbReference>
<name>A0ABQ2IN75_9PSEU</name>
<evidence type="ECO:0000256" key="1">
    <source>
        <dbReference type="SAM" id="MobiDB-lite"/>
    </source>
</evidence>
<gene>
    <name evidence="2" type="ORF">GCM10011609_63960</name>
</gene>
<comment type="caution">
    <text evidence="2">The sequence shown here is derived from an EMBL/GenBank/DDBJ whole genome shotgun (WGS) entry which is preliminary data.</text>
</comment>